<evidence type="ECO:0008006" key="9">
    <source>
        <dbReference type="Google" id="ProtNLM"/>
    </source>
</evidence>
<accession>A0A6G1LJ53</accession>
<dbReference type="AlphaFoldDB" id="A0A6G1LJ53"/>
<evidence type="ECO:0000256" key="4">
    <source>
        <dbReference type="ARBA" id="ARBA00023136"/>
    </source>
</evidence>
<keyword evidence="2 6" id="KW-0812">Transmembrane</keyword>
<name>A0A6G1LJ53_9PEZI</name>
<reference evidence="7" key="1">
    <citation type="journal article" date="2020" name="Stud. Mycol.">
        <title>101 Dothideomycetes genomes: a test case for predicting lifestyles and emergence of pathogens.</title>
        <authorList>
            <person name="Haridas S."/>
            <person name="Albert R."/>
            <person name="Binder M."/>
            <person name="Bloem J."/>
            <person name="Labutti K."/>
            <person name="Salamov A."/>
            <person name="Andreopoulos B."/>
            <person name="Baker S."/>
            <person name="Barry K."/>
            <person name="Bills G."/>
            <person name="Bluhm B."/>
            <person name="Cannon C."/>
            <person name="Castanera R."/>
            <person name="Culley D."/>
            <person name="Daum C."/>
            <person name="Ezra D."/>
            <person name="Gonzalez J."/>
            <person name="Henrissat B."/>
            <person name="Kuo A."/>
            <person name="Liang C."/>
            <person name="Lipzen A."/>
            <person name="Lutzoni F."/>
            <person name="Magnuson J."/>
            <person name="Mondo S."/>
            <person name="Nolan M."/>
            <person name="Ohm R."/>
            <person name="Pangilinan J."/>
            <person name="Park H.-J."/>
            <person name="Ramirez L."/>
            <person name="Alfaro M."/>
            <person name="Sun H."/>
            <person name="Tritt A."/>
            <person name="Yoshinaga Y."/>
            <person name="Zwiers L.-H."/>
            <person name="Turgeon B."/>
            <person name="Goodwin S."/>
            <person name="Spatafora J."/>
            <person name="Crous P."/>
            <person name="Grigoriev I."/>
        </authorList>
    </citation>
    <scope>NUCLEOTIDE SEQUENCE</scope>
    <source>
        <strain evidence="7">CBS 116005</strain>
    </source>
</reference>
<protein>
    <recommendedName>
        <fullName evidence="9">DUF1772-domain-containing protein</fullName>
    </recommendedName>
</protein>
<keyword evidence="3 6" id="KW-1133">Transmembrane helix</keyword>
<gene>
    <name evidence="7" type="ORF">EJ03DRAFT_387272</name>
</gene>
<evidence type="ECO:0000256" key="1">
    <source>
        <dbReference type="ARBA" id="ARBA00004141"/>
    </source>
</evidence>
<dbReference type="PANTHER" id="PTHR35042:SF1">
    <property type="entry name" value="DUF1772-DOMAIN-CONTAINING PROTEIN"/>
    <property type="match status" value="1"/>
</dbReference>
<evidence type="ECO:0000313" key="8">
    <source>
        <dbReference type="Proteomes" id="UP000799436"/>
    </source>
</evidence>
<evidence type="ECO:0000256" key="6">
    <source>
        <dbReference type="SAM" id="Phobius"/>
    </source>
</evidence>
<evidence type="ECO:0000313" key="7">
    <source>
        <dbReference type="EMBL" id="KAF2772927.1"/>
    </source>
</evidence>
<evidence type="ECO:0000256" key="3">
    <source>
        <dbReference type="ARBA" id="ARBA00022989"/>
    </source>
</evidence>
<sequence length="204" mass="22089">MSTLTTNHTFYTEKLPTPLRIAQILGITTTAFLSGKTFTASFCATPALLHAPAPLLAKQWKTSFTSDQCLAPAITLFSTATFGWLAYRDPTRPSSTQFRLHLIAATLLTSLIPYSFFLLEPLNRRLLKKASDLASASLTDAEVEANVSRDDSVHALVDKWAVVNLGRTILSGVAAIAATWAALDRLEAVPVVARVVEGADRMGR</sequence>
<comment type="subcellular location">
    <subcellularLocation>
        <location evidence="1">Membrane</location>
        <topology evidence="1">Multi-pass membrane protein</topology>
    </subcellularLocation>
</comment>
<keyword evidence="4 6" id="KW-0472">Membrane</keyword>
<evidence type="ECO:0000256" key="5">
    <source>
        <dbReference type="ARBA" id="ARBA00034313"/>
    </source>
</evidence>
<dbReference type="PANTHER" id="PTHR35042">
    <property type="entry name" value="ANTHRONE OXYGENASE ENCC"/>
    <property type="match status" value="1"/>
</dbReference>
<dbReference type="Pfam" id="PF08592">
    <property type="entry name" value="Anthrone_oxy"/>
    <property type="match status" value="1"/>
</dbReference>
<feature type="transmembrane region" description="Helical" evidence="6">
    <location>
        <begin position="99"/>
        <end position="119"/>
    </location>
</feature>
<dbReference type="Proteomes" id="UP000799436">
    <property type="component" value="Unassembled WGS sequence"/>
</dbReference>
<organism evidence="7 8">
    <name type="scientific">Teratosphaeria nubilosa</name>
    <dbReference type="NCBI Taxonomy" id="161662"/>
    <lineage>
        <taxon>Eukaryota</taxon>
        <taxon>Fungi</taxon>
        <taxon>Dikarya</taxon>
        <taxon>Ascomycota</taxon>
        <taxon>Pezizomycotina</taxon>
        <taxon>Dothideomycetes</taxon>
        <taxon>Dothideomycetidae</taxon>
        <taxon>Mycosphaerellales</taxon>
        <taxon>Teratosphaeriaceae</taxon>
        <taxon>Teratosphaeria</taxon>
    </lineage>
</organism>
<dbReference type="OrthoDB" id="5954308at2759"/>
<dbReference type="EMBL" id="ML995812">
    <property type="protein sequence ID" value="KAF2772927.1"/>
    <property type="molecule type" value="Genomic_DNA"/>
</dbReference>
<evidence type="ECO:0000256" key="2">
    <source>
        <dbReference type="ARBA" id="ARBA00022692"/>
    </source>
</evidence>
<keyword evidence="8" id="KW-1185">Reference proteome</keyword>
<proteinExistence type="inferred from homology"/>
<dbReference type="GO" id="GO:0016020">
    <property type="term" value="C:membrane"/>
    <property type="evidence" value="ECO:0007669"/>
    <property type="project" value="UniProtKB-SubCell"/>
</dbReference>
<comment type="similarity">
    <text evidence="5">Belongs to the anthrone oxygenase family.</text>
</comment>
<dbReference type="InterPro" id="IPR013901">
    <property type="entry name" value="Anthrone_oxy"/>
</dbReference>
<feature type="transmembrane region" description="Helical" evidence="6">
    <location>
        <begin position="69"/>
        <end position="87"/>
    </location>
</feature>